<proteinExistence type="predicted"/>
<evidence type="ECO:0000313" key="2">
    <source>
        <dbReference type="EMBL" id="RDX90890.1"/>
    </source>
</evidence>
<evidence type="ECO:0000313" key="3">
    <source>
        <dbReference type="Proteomes" id="UP000257109"/>
    </source>
</evidence>
<protein>
    <submittedName>
        <fullName evidence="2">Uncharacterized protein</fullName>
    </submittedName>
</protein>
<dbReference type="AlphaFoldDB" id="A0A371GK43"/>
<feature type="non-terminal residue" evidence="2">
    <location>
        <position position="1"/>
    </location>
</feature>
<name>A0A371GK43_MUCPR</name>
<evidence type="ECO:0000256" key="1">
    <source>
        <dbReference type="SAM" id="MobiDB-lite"/>
    </source>
</evidence>
<sequence length="327" mass="36295">MNYYGLYKNHQSGTVGRIGRYSDGAVVACDRTCVAAQFNVAAVAVAIAAERSASFPSSYSTLAFSLFFFYLRSSFPVTCFLRRRAFSSDASSLTTSLLRPVVSSPTTTISFENRRHPAISVQGSAAPLRYLGLTTMIQINNVLHPYHASTHPKLVSLESLPSPTFALIYSNILAQYYLFTSRVVQFASLPLYVLDHAFLTWVYLLNRLPTFHSILTSLLRVFGCACFRRLRSYNKNEFQIYSIVPFSVTPKLMKVINVSHLIVNCSFLKMSFSLSNTSITYPPLFSCPYTYSSTFSSTISLTTSDPNPSPSPTLQNTTPSPNPAKMS</sequence>
<accession>A0A371GK43</accession>
<comment type="caution">
    <text evidence="2">The sequence shown here is derived from an EMBL/GenBank/DDBJ whole genome shotgun (WGS) entry which is preliminary data.</text>
</comment>
<reference evidence="2" key="1">
    <citation type="submission" date="2018-05" db="EMBL/GenBank/DDBJ databases">
        <title>Draft genome of Mucuna pruriens seed.</title>
        <authorList>
            <person name="Nnadi N.E."/>
            <person name="Vos R."/>
            <person name="Hasami M.H."/>
            <person name="Devisetty U.K."/>
            <person name="Aguiy J.C."/>
        </authorList>
    </citation>
    <scope>NUCLEOTIDE SEQUENCE [LARGE SCALE GENOMIC DNA]</scope>
    <source>
        <strain evidence="2">JCA_2017</strain>
    </source>
</reference>
<dbReference type="Proteomes" id="UP000257109">
    <property type="component" value="Unassembled WGS sequence"/>
</dbReference>
<keyword evidence="3" id="KW-1185">Reference proteome</keyword>
<organism evidence="2 3">
    <name type="scientific">Mucuna pruriens</name>
    <name type="common">Velvet bean</name>
    <name type="synonym">Dolichos pruriens</name>
    <dbReference type="NCBI Taxonomy" id="157652"/>
    <lineage>
        <taxon>Eukaryota</taxon>
        <taxon>Viridiplantae</taxon>
        <taxon>Streptophyta</taxon>
        <taxon>Embryophyta</taxon>
        <taxon>Tracheophyta</taxon>
        <taxon>Spermatophyta</taxon>
        <taxon>Magnoliopsida</taxon>
        <taxon>eudicotyledons</taxon>
        <taxon>Gunneridae</taxon>
        <taxon>Pentapetalae</taxon>
        <taxon>rosids</taxon>
        <taxon>fabids</taxon>
        <taxon>Fabales</taxon>
        <taxon>Fabaceae</taxon>
        <taxon>Papilionoideae</taxon>
        <taxon>50 kb inversion clade</taxon>
        <taxon>NPAAA clade</taxon>
        <taxon>indigoferoid/millettioid clade</taxon>
        <taxon>Phaseoleae</taxon>
        <taxon>Mucuna</taxon>
    </lineage>
</organism>
<gene>
    <name evidence="2" type="ORF">CR513_27197</name>
</gene>
<feature type="region of interest" description="Disordered" evidence="1">
    <location>
        <begin position="302"/>
        <end position="327"/>
    </location>
</feature>
<dbReference type="EMBL" id="QJKJ01005257">
    <property type="protein sequence ID" value="RDX90890.1"/>
    <property type="molecule type" value="Genomic_DNA"/>
</dbReference>